<evidence type="ECO:0000313" key="4">
    <source>
        <dbReference type="EMBL" id="GAA1114375.1"/>
    </source>
</evidence>
<evidence type="ECO:0000259" key="3">
    <source>
        <dbReference type="Pfam" id="PF02894"/>
    </source>
</evidence>
<evidence type="ECO:0000313" key="5">
    <source>
        <dbReference type="Proteomes" id="UP001499987"/>
    </source>
</evidence>
<dbReference type="PANTHER" id="PTHR43708:SF5">
    <property type="entry name" value="CONSERVED EXPRESSED OXIDOREDUCTASE (EUROFUNG)-RELATED"/>
    <property type="match status" value="1"/>
</dbReference>
<dbReference type="PANTHER" id="PTHR43708">
    <property type="entry name" value="CONSERVED EXPRESSED OXIDOREDUCTASE (EUROFUNG)"/>
    <property type="match status" value="1"/>
</dbReference>
<comment type="caution">
    <text evidence="4">The sequence shown here is derived from an EMBL/GenBank/DDBJ whole genome shotgun (WGS) entry which is preliminary data.</text>
</comment>
<protein>
    <recommendedName>
        <fullName evidence="3">Gfo/Idh/MocA-like oxidoreductase C-terminal domain-containing protein</fullName>
    </recommendedName>
</protein>
<gene>
    <name evidence="4" type="ORF">GCM10009663_63820</name>
</gene>
<dbReference type="EMBL" id="BAAALD010000091">
    <property type="protein sequence ID" value="GAA1114375.1"/>
    <property type="molecule type" value="Genomic_DNA"/>
</dbReference>
<name>A0ABP4ELD4_9ACTN</name>
<dbReference type="InterPro" id="IPR004104">
    <property type="entry name" value="Gfo/Idh/MocA-like_OxRdtase_C"/>
</dbReference>
<sequence length="207" mass="22005">MHRYESRFERWRPELKEGWRESADPADAGGILYDLGSHLVDQALTLFGPATHVYAEVDARRPGAAADDDAFVALTHASGVRSHLWMSALAGQLGPRLRVLGDRAAYTVHGMDPQEDALRAGQLPGPGWGEVAEADRGLLGTVDGAAPYPSLPGDYPAFYAGVVRALREGAAAPVDPRDAVAALVVLEAARRSAAEGRTVALTVEDAR</sequence>
<dbReference type="Proteomes" id="UP001499987">
    <property type="component" value="Unassembled WGS sequence"/>
</dbReference>
<proteinExistence type="inferred from homology"/>
<reference evidence="5" key="1">
    <citation type="journal article" date="2019" name="Int. J. Syst. Evol. Microbiol.">
        <title>The Global Catalogue of Microorganisms (GCM) 10K type strain sequencing project: providing services to taxonomists for standard genome sequencing and annotation.</title>
        <authorList>
            <consortium name="The Broad Institute Genomics Platform"/>
            <consortium name="The Broad Institute Genome Sequencing Center for Infectious Disease"/>
            <person name="Wu L."/>
            <person name="Ma J."/>
        </authorList>
    </citation>
    <scope>NUCLEOTIDE SEQUENCE [LARGE SCALE GENOMIC DNA]</scope>
    <source>
        <strain evidence="5">JCM 13002</strain>
    </source>
</reference>
<feature type="domain" description="Gfo/Idh/MocA-like oxidoreductase C-terminal" evidence="3">
    <location>
        <begin position="4"/>
        <end position="201"/>
    </location>
</feature>
<dbReference type="SUPFAM" id="SSF55347">
    <property type="entry name" value="Glyceraldehyde-3-phosphate dehydrogenase-like, C-terminal domain"/>
    <property type="match status" value="1"/>
</dbReference>
<evidence type="ECO:0000256" key="2">
    <source>
        <dbReference type="ARBA" id="ARBA00023002"/>
    </source>
</evidence>
<evidence type="ECO:0000256" key="1">
    <source>
        <dbReference type="ARBA" id="ARBA00010928"/>
    </source>
</evidence>
<dbReference type="Pfam" id="PF02894">
    <property type="entry name" value="GFO_IDH_MocA_C"/>
    <property type="match status" value="1"/>
</dbReference>
<dbReference type="InterPro" id="IPR051317">
    <property type="entry name" value="Gfo/Idh/MocA_oxidoreduct"/>
</dbReference>
<keyword evidence="5" id="KW-1185">Reference proteome</keyword>
<accession>A0ABP4ELD4</accession>
<organism evidence="4 5">
    <name type="scientific">Kitasatospora arboriphila</name>
    <dbReference type="NCBI Taxonomy" id="258052"/>
    <lineage>
        <taxon>Bacteria</taxon>
        <taxon>Bacillati</taxon>
        <taxon>Actinomycetota</taxon>
        <taxon>Actinomycetes</taxon>
        <taxon>Kitasatosporales</taxon>
        <taxon>Streptomycetaceae</taxon>
        <taxon>Kitasatospora</taxon>
    </lineage>
</organism>
<comment type="similarity">
    <text evidence="1">Belongs to the Gfo/Idh/MocA family.</text>
</comment>
<keyword evidence="2" id="KW-0560">Oxidoreductase</keyword>
<dbReference type="Gene3D" id="3.40.50.720">
    <property type="entry name" value="NAD(P)-binding Rossmann-like Domain"/>
    <property type="match status" value="1"/>
</dbReference>
<dbReference type="Gene3D" id="3.30.360.10">
    <property type="entry name" value="Dihydrodipicolinate Reductase, domain 2"/>
    <property type="match status" value="1"/>
</dbReference>